<dbReference type="PANTHER" id="PTHR46967">
    <property type="entry name" value="INSULIN-LIKE GROWTH FACTOR BINDING PROTEIN,N-TERMINAL"/>
    <property type="match status" value="1"/>
</dbReference>
<dbReference type="EMBL" id="HBNR01090931">
    <property type="protein sequence ID" value="CAE4670018.1"/>
    <property type="molecule type" value="Transcribed_RNA"/>
</dbReference>
<evidence type="ECO:0000259" key="3">
    <source>
        <dbReference type="Pfam" id="PF07699"/>
    </source>
</evidence>
<feature type="transmembrane region" description="Helical" evidence="2">
    <location>
        <begin position="536"/>
        <end position="556"/>
    </location>
</feature>
<dbReference type="InterPro" id="IPR011641">
    <property type="entry name" value="Tyr-kin_ephrin_A/B_rcpt-like"/>
</dbReference>
<gene>
    <name evidence="4" type="ORF">AMON00008_LOCUS65310</name>
</gene>
<proteinExistence type="predicted"/>
<dbReference type="Gene3D" id="2.10.50.10">
    <property type="entry name" value="Tumor Necrosis Factor Receptor, subunit A, domain 2"/>
    <property type="match status" value="3"/>
</dbReference>
<evidence type="ECO:0000256" key="1">
    <source>
        <dbReference type="SAM" id="MobiDB-lite"/>
    </source>
</evidence>
<feature type="region of interest" description="Disordered" evidence="1">
    <location>
        <begin position="674"/>
        <end position="694"/>
    </location>
</feature>
<feature type="region of interest" description="Disordered" evidence="1">
    <location>
        <begin position="588"/>
        <end position="610"/>
    </location>
</feature>
<sequence length="694" mass="70621">MVQAIWVQAILVQGRLLGRVSTPGQAAASRHTRASGMAPAALACAACGAAALLLLARPVLGVAACSAGQGVRPGLGCGTCGPGTWSDGSSDGCTACAPGRWSGITGATEAAVCVPCPAGRWSDEAGAAVPSACKPCAMGHYGVGKGLPSEAACTTCPAGTFSGAQGATASDACIRCARGRYSNRSAAVSILSCAPCPAGRWSSKMGLSSHFLCEHCPAGSWAGRAGSISKSNCTLCPAGKWGGIPGQTDKSFCWDCPTGRWSSREGISSKAACVPCAPGKWSSAWGASHPFVCIDCQAGRAQPEPGMPHDRHCQPCPTGSFSSSPGSTACSRCQRGSWTNVSASRWCHACPAGKWTRVAGAVFAQRCSTCSGGLRCLGGSVALVEVEFPGFNLSGPVRGGRASAVALFVGRIAAACAVDRGAVVDDSGANASAVLGEAGLLRAYVMVPANASVNGLASRLYTSTFQSSMQEAASKAFGTVPTVFKVNVQPKTFEPLPVPTVTSTTAMTTGTTTSGTTATTAMQVIVTDLAARRTSFPWLGVWLTIGLLFVVGLLVAGRLASHKGKGACSFFRGEANATGGVPCCLPESDEELEEPEEPIMNTEASTPRDDPQAALPMLMRAARADAQNTPKAVVQPTAARAPARVTTIAWVNPPRLPQRGGQPVRVLHLQAGERPAAERAGLAGSGGGVPDLQR</sequence>
<reference evidence="4" key="1">
    <citation type="submission" date="2021-01" db="EMBL/GenBank/DDBJ databases">
        <authorList>
            <person name="Corre E."/>
            <person name="Pelletier E."/>
            <person name="Niang G."/>
            <person name="Scheremetjew M."/>
            <person name="Finn R."/>
            <person name="Kale V."/>
            <person name="Holt S."/>
            <person name="Cochrane G."/>
            <person name="Meng A."/>
            <person name="Brown T."/>
            <person name="Cohen L."/>
        </authorList>
    </citation>
    <scope>NUCLEOTIDE SEQUENCE</scope>
    <source>
        <strain evidence="4">CCMP3105</strain>
    </source>
</reference>
<accession>A0A7S4T9G1</accession>
<keyword evidence="2" id="KW-1133">Transmembrane helix</keyword>
<protein>
    <recommendedName>
        <fullName evidence="3">Tyrosine-protein kinase ephrin type A/B receptor-like domain-containing protein</fullName>
    </recommendedName>
</protein>
<dbReference type="InterPro" id="IPR009030">
    <property type="entry name" value="Growth_fac_rcpt_cys_sf"/>
</dbReference>
<dbReference type="Pfam" id="PF07699">
    <property type="entry name" value="Ephrin_rec_like"/>
    <property type="match status" value="1"/>
</dbReference>
<feature type="compositionally biased region" description="Acidic residues" evidence="1">
    <location>
        <begin position="588"/>
        <end position="597"/>
    </location>
</feature>
<keyword evidence="2" id="KW-0812">Transmembrane</keyword>
<feature type="compositionally biased region" description="Gly residues" evidence="1">
    <location>
        <begin position="683"/>
        <end position="694"/>
    </location>
</feature>
<name>A0A7S4T9G1_9DINO</name>
<keyword evidence="2" id="KW-0472">Membrane</keyword>
<organism evidence="4">
    <name type="scientific">Alexandrium monilatum</name>
    <dbReference type="NCBI Taxonomy" id="311494"/>
    <lineage>
        <taxon>Eukaryota</taxon>
        <taxon>Sar</taxon>
        <taxon>Alveolata</taxon>
        <taxon>Dinophyceae</taxon>
        <taxon>Gonyaulacales</taxon>
        <taxon>Pyrocystaceae</taxon>
        <taxon>Alexandrium</taxon>
    </lineage>
</organism>
<dbReference type="SMART" id="SM01411">
    <property type="entry name" value="Ephrin_rec_like"/>
    <property type="match status" value="5"/>
</dbReference>
<dbReference type="AlphaFoldDB" id="A0A7S4T9G1"/>
<feature type="domain" description="Tyrosine-protein kinase ephrin type A/B receptor-like" evidence="3">
    <location>
        <begin position="326"/>
        <end position="367"/>
    </location>
</feature>
<dbReference type="SUPFAM" id="SSF57184">
    <property type="entry name" value="Growth factor receptor domain"/>
    <property type="match status" value="2"/>
</dbReference>
<evidence type="ECO:0000256" key="2">
    <source>
        <dbReference type="SAM" id="Phobius"/>
    </source>
</evidence>
<evidence type="ECO:0000313" key="4">
    <source>
        <dbReference type="EMBL" id="CAE4670018.1"/>
    </source>
</evidence>
<dbReference type="PANTHER" id="PTHR46967:SF2">
    <property type="entry name" value="SUSHI, VON WILLEBRAND FACTOR TYPE A, EGF AND PENTRAXIN DOMAIN-CONTAINING PROTEIN 1-LIKE"/>
    <property type="match status" value="1"/>
</dbReference>